<comment type="caution">
    <text evidence="1">The sequence shown here is derived from an EMBL/GenBank/DDBJ whole genome shotgun (WGS) entry which is preliminary data.</text>
</comment>
<dbReference type="EMBL" id="JABWGO010000015">
    <property type="protein sequence ID" value="NUW46295.1"/>
    <property type="molecule type" value="Genomic_DNA"/>
</dbReference>
<sequence>MEIPELAELIWLFEDEPQGEDGDVRWPVGLHSFRLTRGAISALFSVDPTAGEAYISLYVDGEEIMYIGRLRRLGRLTVEREQSGYEGLKLWFREDYKEPVVLQTKPTIRLSWDVKSLGEW</sequence>
<gene>
    <name evidence="1" type="ORF">HT134_40205</name>
</gene>
<evidence type="ECO:0000313" key="1">
    <source>
        <dbReference type="EMBL" id="NUW46295.1"/>
    </source>
</evidence>
<evidence type="ECO:0000313" key="2">
    <source>
        <dbReference type="Proteomes" id="UP000546126"/>
    </source>
</evidence>
<organism evidence="1 2">
    <name type="scientific">Nonomuraea rhodomycinica</name>
    <dbReference type="NCBI Taxonomy" id="1712872"/>
    <lineage>
        <taxon>Bacteria</taxon>
        <taxon>Bacillati</taxon>
        <taxon>Actinomycetota</taxon>
        <taxon>Actinomycetes</taxon>
        <taxon>Streptosporangiales</taxon>
        <taxon>Streptosporangiaceae</taxon>
        <taxon>Nonomuraea</taxon>
    </lineage>
</organism>
<name>A0A7Y6MGP6_9ACTN</name>
<proteinExistence type="predicted"/>
<dbReference type="AlphaFoldDB" id="A0A7Y6MGP6"/>
<accession>A0A7Y6MGP6</accession>
<dbReference type="Proteomes" id="UP000546126">
    <property type="component" value="Unassembled WGS sequence"/>
</dbReference>
<keyword evidence="2" id="KW-1185">Reference proteome</keyword>
<reference evidence="1 2" key="1">
    <citation type="submission" date="2020-06" db="EMBL/GenBank/DDBJ databases">
        <authorList>
            <person name="Chanama M."/>
        </authorList>
    </citation>
    <scope>NUCLEOTIDE SEQUENCE [LARGE SCALE GENOMIC DNA]</scope>
    <source>
        <strain evidence="1 2">TBRC6557</strain>
    </source>
</reference>
<dbReference type="RefSeq" id="WP_175605754.1">
    <property type="nucleotide sequence ID" value="NZ_JABWGO010000015.1"/>
</dbReference>
<protein>
    <submittedName>
        <fullName evidence="1">Uncharacterized protein</fullName>
    </submittedName>
</protein>